<dbReference type="Proteomes" id="UP001207468">
    <property type="component" value="Unassembled WGS sequence"/>
</dbReference>
<evidence type="ECO:0000313" key="2">
    <source>
        <dbReference type="Proteomes" id="UP001207468"/>
    </source>
</evidence>
<organism evidence="1 2">
    <name type="scientific">Russula earlei</name>
    <dbReference type="NCBI Taxonomy" id="71964"/>
    <lineage>
        <taxon>Eukaryota</taxon>
        <taxon>Fungi</taxon>
        <taxon>Dikarya</taxon>
        <taxon>Basidiomycota</taxon>
        <taxon>Agaricomycotina</taxon>
        <taxon>Agaricomycetes</taxon>
        <taxon>Russulales</taxon>
        <taxon>Russulaceae</taxon>
        <taxon>Russula</taxon>
    </lineage>
</organism>
<dbReference type="EMBL" id="JAGFNK010000649">
    <property type="protein sequence ID" value="KAI9445716.1"/>
    <property type="molecule type" value="Genomic_DNA"/>
</dbReference>
<sequence length="137" mass="15723">MAFLKVVLDTNAILRSISRRSDFSIILDKLYEGDYELWITNDILLEYEEKITDIFSKETAELIIGALSLLPNVKKAEIHYNLYLIDVDKDDNKFSDCAFAGNVHYLVTNDKHFNILKSVSFPSINVITLEAFKELLS</sequence>
<proteinExistence type="predicted"/>
<protein>
    <submittedName>
        <fullName evidence="1">Uncharacterized protein</fullName>
    </submittedName>
</protein>
<accession>A0ACC0TST1</accession>
<name>A0ACC0TST1_9AGAM</name>
<gene>
    <name evidence="1" type="ORF">F5148DRAFT_1292764</name>
</gene>
<reference evidence="1" key="1">
    <citation type="submission" date="2021-03" db="EMBL/GenBank/DDBJ databases">
        <title>Evolutionary priming and transition to the ectomycorrhizal habit in an iconic lineage of mushroom-forming fungi: is preadaptation a requirement?</title>
        <authorList>
            <consortium name="DOE Joint Genome Institute"/>
            <person name="Looney B.P."/>
            <person name="Miyauchi S."/>
            <person name="Morin E."/>
            <person name="Drula E."/>
            <person name="Courty P.E."/>
            <person name="Chicoki N."/>
            <person name="Fauchery L."/>
            <person name="Kohler A."/>
            <person name="Kuo A."/>
            <person name="LaButti K."/>
            <person name="Pangilinan J."/>
            <person name="Lipzen A."/>
            <person name="Riley R."/>
            <person name="Andreopoulos W."/>
            <person name="He G."/>
            <person name="Johnson J."/>
            <person name="Barry K.W."/>
            <person name="Grigoriev I.V."/>
            <person name="Nagy L."/>
            <person name="Hibbett D."/>
            <person name="Henrissat B."/>
            <person name="Matheny P.B."/>
            <person name="Labbe J."/>
            <person name="Martin A.F."/>
        </authorList>
    </citation>
    <scope>NUCLEOTIDE SEQUENCE</scope>
    <source>
        <strain evidence="1">BPL698</strain>
    </source>
</reference>
<evidence type="ECO:0000313" key="1">
    <source>
        <dbReference type="EMBL" id="KAI9445716.1"/>
    </source>
</evidence>
<comment type="caution">
    <text evidence="1">The sequence shown here is derived from an EMBL/GenBank/DDBJ whole genome shotgun (WGS) entry which is preliminary data.</text>
</comment>
<keyword evidence="2" id="KW-1185">Reference proteome</keyword>